<protein>
    <recommendedName>
        <fullName evidence="4">Zinc finger GRF-type domain-containing protein</fullName>
    </recommendedName>
</protein>
<organism evidence="2 3">
    <name type="scientific">Prunus yedoensis var. nudiflora</name>
    <dbReference type="NCBI Taxonomy" id="2094558"/>
    <lineage>
        <taxon>Eukaryota</taxon>
        <taxon>Viridiplantae</taxon>
        <taxon>Streptophyta</taxon>
        <taxon>Embryophyta</taxon>
        <taxon>Tracheophyta</taxon>
        <taxon>Spermatophyta</taxon>
        <taxon>Magnoliopsida</taxon>
        <taxon>eudicotyledons</taxon>
        <taxon>Gunneridae</taxon>
        <taxon>Pentapetalae</taxon>
        <taxon>rosids</taxon>
        <taxon>fabids</taxon>
        <taxon>Rosales</taxon>
        <taxon>Rosaceae</taxon>
        <taxon>Amygdaloideae</taxon>
        <taxon>Amygdaleae</taxon>
        <taxon>Prunus</taxon>
    </lineage>
</organism>
<keyword evidence="3" id="KW-1185">Reference proteome</keyword>
<dbReference type="EMBL" id="PJQY01000119">
    <property type="protein sequence ID" value="PQQ18202.1"/>
    <property type="molecule type" value="Genomic_DNA"/>
</dbReference>
<evidence type="ECO:0008006" key="4">
    <source>
        <dbReference type="Google" id="ProtNLM"/>
    </source>
</evidence>
<dbReference type="OrthoDB" id="1138703at2759"/>
<feature type="transmembrane region" description="Helical" evidence="1">
    <location>
        <begin position="80"/>
        <end position="98"/>
    </location>
</feature>
<name>A0A314Z960_PRUYE</name>
<evidence type="ECO:0000256" key="1">
    <source>
        <dbReference type="SAM" id="Phobius"/>
    </source>
</evidence>
<keyword evidence="1" id="KW-0812">Transmembrane</keyword>
<gene>
    <name evidence="2" type="ORF">Pyn_24365</name>
</gene>
<evidence type="ECO:0000313" key="3">
    <source>
        <dbReference type="Proteomes" id="UP000250321"/>
    </source>
</evidence>
<reference evidence="2 3" key="1">
    <citation type="submission" date="2018-02" db="EMBL/GenBank/DDBJ databases">
        <title>Draft genome of wild Prunus yedoensis var. nudiflora.</title>
        <authorList>
            <person name="Baek S."/>
            <person name="Kim J.-H."/>
            <person name="Choi K."/>
            <person name="Kim G.-B."/>
            <person name="Cho A."/>
            <person name="Jang H."/>
            <person name="Shin C.-H."/>
            <person name="Yu H.-J."/>
            <person name="Mun J.-H."/>
        </authorList>
    </citation>
    <scope>NUCLEOTIDE SEQUENCE [LARGE SCALE GENOMIC DNA]</scope>
    <source>
        <strain evidence="3">cv. Jeju island</strain>
        <tissue evidence="2">Leaf</tissue>
    </source>
</reference>
<sequence>MEHQAMVCWCGKNARIRTSWTISNPRRRFAMCAKGRGGCDFWVWYDVEMCERSKVVIPGLLKSRDKLENSLAKARRREKVLWAALVVSWMLVAMSFFGRNGGSDGPKLKTLELA</sequence>
<dbReference type="Proteomes" id="UP000250321">
    <property type="component" value="Unassembled WGS sequence"/>
</dbReference>
<keyword evidence="1" id="KW-1133">Transmembrane helix</keyword>
<evidence type="ECO:0000313" key="2">
    <source>
        <dbReference type="EMBL" id="PQQ18202.1"/>
    </source>
</evidence>
<keyword evidence="1" id="KW-0472">Membrane</keyword>
<comment type="caution">
    <text evidence="2">The sequence shown here is derived from an EMBL/GenBank/DDBJ whole genome shotgun (WGS) entry which is preliminary data.</text>
</comment>
<accession>A0A314Z960</accession>
<dbReference type="AlphaFoldDB" id="A0A314Z960"/>
<dbReference type="PANTHER" id="PTHR33248">
    <property type="entry name" value="ZINC ION-BINDING PROTEIN"/>
    <property type="match status" value="1"/>
</dbReference>
<proteinExistence type="predicted"/>